<dbReference type="InterPro" id="IPR036291">
    <property type="entry name" value="NAD(P)-bd_dom_sf"/>
</dbReference>
<dbReference type="InterPro" id="IPR050463">
    <property type="entry name" value="Gfo/Idh/MocA_oxidrdct_glycsds"/>
</dbReference>
<feature type="domain" description="GFO/IDH/MocA-like oxidoreductase" evidence="3">
    <location>
        <begin position="143"/>
        <end position="270"/>
    </location>
</feature>
<organism evidence="4 5">
    <name type="scientific">Rhizobium rhizoryzae</name>
    <dbReference type="NCBI Taxonomy" id="451876"/>
    <lineage>
        <taxon>Bacteria</taxon>
        <taxon>Pseudomonadati</taxon>
        <taxon>Pseudomonadota</taxon>
        <taxon>Alphaproteobacteria</taxon>
        <taxon>Hyphomicrobiales</taxon>
        <taxon>Rhizobiaceae</taxon>
        <taxon>Rhizobium/Agrobacterium group</taxon>
        <taxon>Rhizobium</taxon>
    </lineage>
</organism>
<dbReference type="Pfam" id="PF22725">
    <property type="entry name" value="GFO_IDH_MocA_C3"/>
    <property type="match status" value="1"/>
</dbReference>
<dbReference type="SUPFAM" id="SSF55347">
    <property type="entry name" value="Glyceraldehyde-3-phosphate dehydrogenase-like, C-terminal domain"/>
    <property type="match status" value="1"/>
</dbReference>
<dbReference type="RefSeq" id="WP_246251389.1">
    <property type="nucleotide sequence ID" value="NZ_CP049249.1"/>
</dbReference>
<dbReference type="Gene3D" id="3.40.50.720">
    <property type="entry name" value="NAD(P)-binding Rossmann-like Domain"/>
    <property type="match status" value="1"/>
</dbReference>
<dbReference type="AlphaFoldDB" id="A0A7W6LJQ0"/>
<accession>A0A7W6LJQ0</accession>
<proteinExistence type="predicted"/>
<dbReference type="InterPro" id="IPR055170">
    <property type="entry name" value="GFO_IDH_MocA-like_dom"/>
</dbReference>
<evidence type="ECO:0000313" key="4">
    <source>
        <dbReference type="EMBL" id="MBB4144472.1"/>
    </source>
</evidence>
<protein>
    <submittedName>
        <fullName evidence="4">Putative dehydrogenase</fullName>
    </submittedName>
</protein>
<keyword evidence="1" id="KW-0560">Oxidoreductase</keyword>
<evidence type="ECO:0000259" key="2">
    <source>
        <dbReference type="Pfam" id="PF01408"/>
    </source>
</evidence>
<reference evidence="4 5" key="1">
    <citation type="submission" date="2020-08" db="EMBL/GenBank/DDBJ databases">
        <title>Genomic Encyclopedia of Type Strains, Phase IV (KMG-IV): sequencing the most valuable type-strain genomes for metagenomic binning, comparative biology and taxonomic classification.</title>
        <authorList>
            <person name="Goeker M."/>
        </authorList>
    </citation>
    <scope>NUCLEOTIDE SEQUENCE [LARGE SCALE GENOMIC DNA]</scope>
    <source>
        <strain evidence="4 5">DSM 29514</strain>
    </source>
</reference>
<evidence type="ECO:0000256" key="1">
    <source>
        <dbReference type="ARBA" id="ARBA00023002"/>
    </source>
</evidence>
<gene>
    <name evidence="4" type="ORF">GGQ72_003029</name>
</gene>
<dbReference type="Gene3D" id="3.30.360.10">
    <property type="entry name" value="Dihydrodipicolinate Reductase, domain 2"/>
    <property type="match status" value="1"/>
</dbReference>
<dbReference type="PANTHER" id="PTHR43818:SF11">
    <property type="entry name" value="BCDNA.GH03377"/>
    <property type="match status" value="1"/>
</dbReference>
<dbReference type="Proteomes" id="UP000519897">
    <property type="component" value="Unassembled WGS sequence"/>
</dbReference>
<dbReference type="Pfam" id="PF01408">
    <property type="entry name" value="GFO_IDH_MocA"/>
    <property type="match status" value="1"/>
</dbReference>
<dbReference type="InterPro" id="IPR000683">
    <property type="entry name" value="Gfo/Idh/MocA-like_OxRdtase_N"/>
</dbReference>
<comment type="caution">
    <text evidence="4">The sequence shown here is derived from an EMBL/GenBank/DDBJ whole genome shotgun (WGS) entry which is preliminary data.</text>
</comment>
<dbReference type="GO" id="GO:0016491">
    <property type="term" value="F:oxidoreductase activity"/>
    <property type="evidence" value="ECO:0007669"/>
    <property type="project" value="UniProtKB-KW"/>
</dbReference>
<keyword evidence="5" id="KW-1185">Reference proteome</keyword>
<name>A0A7W6LJQ0_9HYPH</name>
<feature type="domain" description="Gfo/Idh/MocA-like oxidoreductase N-terminal" evidence="2">
    <location>
        <begin position="18"/>
        <end position="133"/>
    </location>
</feature>
<evidence type="ECO:0000313" key="5">
    <source>
        <dbReference type="Proteomes" id="UP000519897"/>
    </source>
</evidence>
<sequence length="342" mass="36760">MNTIMMKNDVEAIGRPARVGYLGVGWIGRHRMEAMLATGLVEAVAIVDPSPEMREAAMKAAPQAKVLSDFNELLAEDLDGVVIATPSAQHAEQTIQALNAGVAVFCQKPLGRTAREVGAVLEAARQRDRLIGVDLSYRQTEAMQRIKALLQAQHLGQISAVDLTFHNAYGPDKPWFYDKALSGGGCVIDLGVHLIDLALWALDFPQVIDVTSNLFAQGRPLSSTPEEVEDYAVATLVLATGTVVRLACSWRLNAGQDCIIDATFYGTAGGAAMRNVGGSFYDFVAHRFSGTVTEQLAGPPDEWGGRAATAWARQLVRNGAFDTEAENLVCVAEVIDRIYTGA</sequence>
<dbReference type="EMBL" id="JACIEC010000003">
    <property type="protein sequence ID" value="MBB4144472.1"/>
    <property type="molecule type" value="Genomic_DNA"/>
</dbReference>
<dbReference type="PANTHER" id="PTHR43818">
    <property type="entry name" value="BCDNA.GH03377"/>
    <property type="match status" value="1"/>
</dbReference>
<evidence type="ECO:0000259" key="3">
    <source>
        <dbReference type="Pfam" id="PF22725"/>
    </source>
</evidence>
<dbReference type="SUPFAM" id="SSF51735">
    <property type="entry name" value="NAD(P)-binding Rossmann-fold domains"/>
    <property type="match status" value="1"/>
</dbReference>
<dbReference type="GO" id="GO:0000166">
    <property type="term" value="F:nucleotide binding"/>
    <property type="evidence" value="ECO:0007669"/>
    <property type="project" value="InterPro"/>
</dbReference>